<dbReference type="AlphaFoldDB" id="A0A2H1V7L4"/>
<accession>A0A2H1V7L4</accession>
<proteinExistence type="predicted"/>
<sequence length="86" mass="9847">MSVEYKYDNVAYTRVGKSCNNFSRLGSHVIGGEPIAIYWAPFQILSYYCESFEKPKKAQQYFARQSHLQPLGQRGSITQCKSSMNI</sequence>
<dbReference type="EMBL" id="ODYU01001066">
    <property type="protein sequence ID" value="SOQ36789.1"/>
    <property type="molecule type" value="Genomic_DNA"/>
</dbReference>
<name>A0A2H1V7L4_SPOFR</name>
<protein>
    <submittedName>
        <fullName evidence="1">SFRICE_036791</fullName>
    </submittedName>
</protein>
<organism evidence="1">
    <name type="scientific">Spodoptera frugiperda</name>
    <name type="common">Fall armyworm</name>
    <dbReference type="NCBI Taxonomy" id="7108"/>
    <lineage>
        <taxon>Eukaryota</taxon>
        <taxon>Metazoa</taxon>
        <taxon>Ecdysozoa</taxon>
        <taxon>Arthropoda</taxon>
        <taxon>Hexapoda</taxon>
        <taxon>Insecta</taxon>
        <taxon>Pterygota</taxon>
        <taxon>Neoptera</taxon>
        <taxon>Endopterygota</taxon>
        <taxon>Lepidoptera</taxon>
        <taxon>Glossata</taxon>
        <taxon>Ditrysia</taxon>
        <taxon>Noctuoidea</taxon>
        <taxon>Noctuidae</taxon>
        <taxon>Amphipyrinae</taxon>
        <taxon>Spodoptera</taxon>
    </lineage>
</organism>
<evidence type="ECO:0000313" key="1">
    <source>
        <dbReference type="EMBL" id="SOQ36789.1"/>
    </source>
</evidence>
<gene>
    <name evidence="1" type="ORF">SFRICE_036791</name>
</gene>
<reference evidence="1" key="1">
    <citation type="submission" date="2016-07" db="EMBL/GenBank/DDBJ databases">
        <authorList>
            <person name="Bretaudeau A."/>
        </authorList>
    </citation>
    <scope>NUCLEOTIDE SEQUENCE</scope>
    <source>
        <strain evidence="1">Rice</strain>
        <tissue evidence="1">Whole body</tissue>
    </source>
</reference>